<evidence type="ECO:0000313" key="2">
    <source>
        <dbReference type="EMBL" id="KAF3041674.1"/>
    </source>
</evidence>
<keyword evidence="3" id="KW-1185">Reference proteome</keyword>
<organism evidence="2 3">
    <name type="scientific">Didymella heteroderae</name>
    <dbReference type="NCBI Taxonomy" id="1769908"/>
    <lineage>
        <taxon>Eukaryota</taxon>
        <taxon>Fungi</taxon>
        <taxon>Dikarya</taxon>
        <taxon>Ascomycota</taxon>
        <taxon>Pezizomycotina</taxon>
        <taxon>Dothideomycetes</taxon>
        <taxon>Pleosporomycetidae</taxon>
        <taxon>Pleosporales</taxon>
        <taxon>Pleosporineae</taxon>
        <taxon>Didymellaceae</taxon>
        <taxon>Didymella</taxon>
    </lineage>
</organism>
<evidence type="ECO:0000256" key="1">
    <source>
        <dbReference type="SAM" id="MobiDB-lite"/>
    </source>
</evidence>
<dbReference type="Proteomes" id="UP000758155">
    <property type="component" value="Unassembled WGS sequence"/>
</dbReference>
<feature type="region of interest" description="Disordered" evidence="1">
    <location>
        <begin position="1"/>
        <end position="29"/>
    </location>
</feature>
<proteinExistence type="predicted"/>
<evidence type="ECO:0000313" key="3">
    <source>
        <dbReference type="Proteomes" id="UP000758155"/>
    </source>
</evidence>
<reference evidence="2" key="1">
    <citation type="submission" date="2019-04" db="EMBL/GenBank/DDBJ databases">
        <title>Sequencing of skin fungus with MAO and IRED activity.</title>
        <authorList>
            <person name="Marsaioli A.J."/>
            <person name="Bonatto J.M.C."/>
            <person name="Reis Junior O."/>
        </authorList>
    </citation>
    <scope>NUCLEOTIDE SEQUENCE</scope>
    <source>
        <strain evidence="2">28M1</strain>
    </source>
</reference>
<dbReference type="AlphaFoldDB" id="A0A9P4WU56"/>
<sequence length="127" mass="14195">MSPMQPLYQPVSFVSPISDTTHHRHDTSNLSPLRRLSQHLKNSFTLEDSSSAARRESVISDLGANAAEIVRRASISSSKDEAEDRSLQNWRRQSVDAFWAKHGEKDEGGVRRKSLVANSEGEMMNGE</sequence>
<gene>
    <name evidence="2" type="ORF">E8E12_003666</name>
</gene>
<protein>
    <submittedName>
        <fullName evidence="2">Uncharacterized protein</fullName>
    </submittedName>
</protein>
<comment type="caution">
    <text evidence="2">The sequence shown here is derived from an EMBL/GenBank/DDBJ whole genome shotgun (WGS) entry which is preliminary data.</text>
</comment>
<dbReference type="EMBL" id="SWKV01000019">
    <property type="protein sequence ID" value="KAF3041674.1"/>
    <property type="molecule type" value="Genomic_DNA"/>
</dbReference>
<dbReference type="OrthoDB" id="3785088at2759"/>
<accession>A0A9P4WU56</accession>
<name>A0A9P4WU56_9PLEO</name>
<feature type="region of interest" description="Disordered" evidence="1">
    <location>
        <begin position="105"/>
        <end position="127"/>
    </location>
</feature>